<evidence type="ECO:0000256" key="4">
    <source>
        <dbReference type="ARBA" id="ARBA00022989"/>
    </source>
</evidence>
<keyword evidence="5" id="KW-0472">Membrane</keyword>
<dbReference type="PANTHER" id="PTHR24269">
    <property type="entry name" value="KREMEN PROTEIN"/>
    <property type="match status" value="1"/>
</dbReference>
<evidence type="ECO:0000256" key="5">
    <source>
        <dbReference type="ARBA" id="ARBA00023136"/>
    </source>
</evidence>
<keyword evidence="2" id="KW-0812">Transmembrane</keyword>
<dbReference type="Proteomes" id="UP000624244">
    <property type="component" value="Unassembled WGS sequence"/>
</dbReference>
<evidence type="ECO:0000313" key="8">
    <source>
        <dbReference type="EMBL" id="KAF5847597.1"/>
    </source>
</evidence>
<evidence type="ECO:0000256" key="2">
    <source>
        <dbReference type="ARBA" id="ARBA00022692"/>
    </source>
</evidence>
<dbReference type="PANTHER" id="PTHR24269:SF16">
    <property type="entry name" value="PROTEIN SLG1"/>
    <property type="match status" value="1"/>
</dbReference>
<accession>A0A8H5ZE72</accession>
<evidence type="ECO:0000256" key="6">
    <source>
        <dbReference type="ARBA" id="ARBA00023180"/>
    </source>
</evidence>
<keyword evidence="6" id="KW-0325">Glycoprotein</keyword>
<dbReference type="Pfam" id="PF01822">
    <property type="entry name" value="WSC"/>
    <property type="match status" value="1"/>
</dbReference>
<dbReference type="GO" id="GO:0005886">
    <property type="term" value="C:plasma membrane"/>
    <property type="evidence" value="ECO:0007669"/>
    <property type="project" value="TreeGrafter"/>
</dbReference>
<comment type="subcellular location">
    <subcellularLocation>
        <location evidence="1">Membrane</location>
        <topology evidence="1">Single-pass membrane protein</topology>
    </subcellularLocation>
</comment>
<dbReference type="EMBL" id="WNKQ01000013">
    <property type="protein sequence ID" value="KAF5847597.1"/>
    <property type="molecule type" value="Genomic_DNA"/>
</dbReference>
<dbReference type="AlphaFoldDB" id="A0A8H5ZE72"/>
<dbReference type="InterPro" id="IPR002889">
    <property type="entry name" value="WSC_carb-bd"/>
</dbReference>
<evidence type="ECO:0000313" key="9">
    <source>
        <dbReference type="Proteomes" id="UP000624244"/>
    </source>
</evidence>
<gene>
    <name evidence="8" type="ORF">GGP41_000376</name>
</gene>
<keyword evidence="3" id="KW-0732">Signal</keyword>
<protein>
    <recommendedName>
        <fullName evidence="7">WSC domain-containing protein</fullName>
    </recommendedName>
</protein>
<comment type="caution">
    <text evidence="8">The sequence shown here is derived from an EMBL/GenBank/DDBJ whole genome shotgun (WGS) entry which is preliminary data.</text>
</comment>
<reference evidence="8" key="1">
    <citation type="submission" date="2019-11" db="EMBL/GenBank/DDBJ databases">
        <title>Bipolaris sorokiniana Genome sequencing.</title>
        <authorList>
            <person name="Wang H."/>
        </authorList>
    </citation>
    <scope>NUCLEOTIDE SEQUENCE</scope>
</reference>
<organism evidence="8 9">
    <name type="scientific">Cochliobolus sativus</name>
    <name type="common">Common root rot and spot blotch fungus</name>
    <name type="synonym">Bipolaris sorokiniana</name>
    <dbReference type="NCBI Taxonomy" id="45130"/>
    <lineage>
        <taxon>Eukaryota</taxon>
        <taxon>Fungi</taxon>
        <taxon>Dikarya</taxon>
        <taxon>Ascomycota</taxon>
        <taxon>Pezizomycotina</taxon>
        <taxon>Dothideomycetes</taxon>
        <taxon>Pleosporomycetidae</taxon>
        <taxon>Pleosporales</taxon>
        <taxon>Pleosporineae</taxon>
        <taxon>Pleosporaceae</taxon>
        <taxon>Bipolaris</taxon>
    </lineage>
</organism>
<dbReference type="PROSITE" id="PS51212">
    <property type="entry name" value="WSC"/>
    <property type="match status" value="1"/>
</dbReference>
<keyword evidence="4" id="KW-1133">Transmembrane helix</keyword>
<dbReference type="InterPro" id="IPR051836">
    <property type="entry name" value="Kremen_rcpt"/>
</dbReference>
<evidence type="ECO:0000259" key="7">
    <source>
        <dbReference type="PROSITE" id="PS51212"/>
    </source>
</evidence>
<sequence length="177" mass="20283">MRECNGVTFNQPLSLNSSICPSDEVCQKANADCLLREQQLSAQLTEAQQQAAAELNKIKQEHLLREQELLKKEQQLTDELKTLRNPPWKYIGCYTDTDLRVLRDDYKKDNNMTRDMCAAFCKGRKYYGVQFYIECFCGDAFRIATENVPENHCSMKCAGGSLNCGGSHKMNIFEKVY</sequence>
<feature type="domain" description="WSC" evidence="7">
    <location>
        <begin position="87"/>
        <end position="176"/>
    </location>
</feature>
<evidence type="ECO:0000256" key="3">
    <source>
        <dbReference type="ARBA" id="ARBA00022729"/>
    </source>
</evidence>
<dbReference type="SMART" id="SM00321">
    <property type="entry name" value="WSC"/>
    <property type="match status" value="1"/>
</dbReference>
<name>A0A8H5ZE72_COCSA</name>
<evidence type="ECO:0000256" key="1">
    <source>
        <dbReference type="ARBA" id="ARBA00004167"/>
    </source>
</evidence>
<proteinExistence type="predicted"/>